<dbReference type="RefSeq" id="WP_110703673.1">
    <property type="nucleotide sequence ID" value="NZ_CP151184.1"/>
</dbReference>
<evidence type="ECO:0000313" key="1">
    <source>
        <dbReference type="EMBL" id="PYB76154.1"/>
    </source>
</evidence>
<dbReference type="AlphaFoldDB" id="A0A2V4HP55"/>
<dbReference type="InterPro" id="IPR017738">
    <property type="entry name" value="T6SS-assoc_VCA0118"/>
</dbReference>
<proteinExistence type="predicted"/>
<name>A0A2V4HP55_9PSED</name>
<comment type="caution">
    <text evidence="1">The sequence shown here is derived from an EMBL/GenBank/DDBJ whole genome shotgun (WGS) entry which is preliminary data.</text>
</comment>
<protein>
    <submittedName>
        <fullName evidence="1">Type VI secretion system-associated protein TagO</fullName>
    </submittedName>
</protein>
<dbReference type="Pfam" id="PF11319">
    <property type="entry name" value="VasI"/>
    <property type="match status" value="1"/>
</dbReference>
<reference evidence="1 2" key="1">
    <citation type="submission" date="2018-06" db="EMBL/GenBank/DDBJ databases">
        <title>Pseudomonas diversity within urban Lake Michigan freshwaters.</title>
        <authorList>
            <person name="Batrich M."/>
            <person name="Hatzopoulos T."/>
            <person name="Putonti C."/>
        </authorList>
    </citation>
    <scope>NUCLEOTIDE SEQUENCE [LARGE SCALE GENOMIC DNA]</scope>
    <source>
        <strain evidence="1 2">LBp-160603</strain>
    </source>
</reference>
<gene>
    <name evidence="1" type="primary">tagO</name>
    <name evidence="1" type="ORF">DMX07_22445</name>
</gene>
<sequence length="194" mass="21364">MRDCTRIVSNVERLACFDEAAGTPARLPAMRRGWSAPELDAPSMARVLANEARRTPDNLAFHLGAEDDRRTGHRQVVISAPAIATSEPRPYLAISCVQNISRLQLLTGDPVQGNRVSLQLRTEHRATSPLVWQVMENGQVLDAGRGLPAIEQIKVLQGAHRILVVSDHPALDGLRFDAQGLDPLIDQARKACRW</sequence>
<evidence type="ECO:0000313" key="2">
    <source>
        <dbReference type="Proteomes" id="UP000247620"/>
    </source>
</evidence>
<dbReference type="EMBL" id="QJRO01000021">
    <property type="protein sequence ID" value="PYB76154.1"/>
    <property type="molecule type" value="Genomic_DNA"/>
</dbReference>
<accession>A0A2V4HP55</accession>
<organism evidence="1 2">
    <name type="scientific">Pseudomonas soli</name>
    <dbReference type="NCBI Taxonomy" id="1306993"/>
    <lineage>
        <taxon>Bacteria</taxon>
        <taxon>Pseudomonadati</taxon>
        <taxon>Pseudomonadota</taxon>
        <taxon>Gammaproteobacteria</taxon>
        <taxon>Pseudomonadales</taxon>
        <taxon>Pseudomonadaceae</taxon>
        <taxon>Pseudomonas</taxon>
    </lineage>
</organism>
<dbReference type="Proteomes" id="UP000247620">
    <property type="component" value="Unassembled WGS sequence"/>
</dbReference>
<dbReference type="NCBIfam" id="TIGR03360">
    <property type="entry name" value="VI_minor_1"/>
    <property type="match status" value="1"/>
</dbReference>